<reference evidence="10" key="1">
    <citation type="submission" date="2021-02" db="EMBL/GenBank/DDBJ databases">
        <authorList>
            <person name="Nowell W R."/>
        </authorList>
    </citation>
    <scope>NUCLEOTIDE SEQUENCE</scope>
</reference>
<evidence type="ECO:0000256" key="5">
    <source>
        <dbReference type="ARBA" id="ARBA00022737"/>
    </source>
</evidence>
<gene>
    <name evidence="10" type="ORF">SEV965_LOCUS22496</name>
</gene>
<protein>
    <recommendedName>
        <fullName evidence="9">NAD(P)(+)--arginine ADP-ribosyltransferase</fullName>
        <ecNumber evidence="9">2.4.2.31</ecNumber>
    </recommendedName>
    <alternativeName>
        <fullName evidence="9">Mono(ADP-ribosyl)transferase</fullName>
    </alternativeName>
</protein>
<feature type="repeat" description="TPR" evidence="8">
    <location>
        <begin position="489"/>
        <end position="522"/>
    </location>
</feature>
<name>A0A814Y951_9BILA</name>
<dbReference type="InterPro" id="IPR011990">
    <property type="entry name" value="TPR-like_helical_dom_sf"/>
</dbReference>
<evidence type="ECO:0000256" key="4">
    <source>
        <dbReference type="ARBA" id="ARBA00022695"/>
    </source>
</evidence>
<evidence type="ECO:0000313" key="11">
    <source>
        <dbReference type="Proteomes" id="UP000663889"/>
    </source>
</evidence>
<evidence type="ECO:0000256" key="7">
    <source>
        <dbReference type="ARBA" id="ARBA00047597"/>
    </source>
</evidence>
<dbReference type="SUPFAM" id="SSF48452">
    <property type="entry name" value="TPR-like"/>
    <property type="match status" value="2"/>
</dbReference>
<dbReference type="SUPFAM" id="SSF56399">
    <property type="entry name" value="ADP-ribosylation"/>
    <property type="match status" value="1"/>
</dbReference>
<keyword evidence="6 8" id="KW-0802">TPR repeat</keyword>
<dbReference type="GO" id="GO:0016779">
    <property type="term" value="F:nucleotidyltransferase activity"/>
    <property type="evidence" value="ECO:0007669"/>
    <property type="project" value="UniProtKB-KW"/>
</dbReference>
<keyword evidence="5" id="KW-0677">Repeat</keyword>
<evidence type="ECO:0000256" key="1">
    <source>
        <dbReference type="ARBA" id="ARBA00009558"/>
    </source>
</evidence>
<dbReference type="PANTHER" id="PTHR45641">
    <property type="entry name" value="TETRATRICOPEPTIDE REPEAT PROTEIN (AFU_ORTHOLOGUE AFUA_6G03870)"/>
    <property type="match status" value="1"/>
</dbReference>
<dbReference type="AlphaFoldDB" id="A0A814Y951"/>
<dbReference type="SMART" id="SM00028">
    <property type="entry name" value="TPR"/>
    <property type="match status" value="3"/>
</dbReference>
<keyword evidence="4" id="KW-0548">Nucleotidyltransferase</keyword>
<comment type="similarity">
    <text evidence="1 9">Belongs to the Arg-specific ADP-ribosyltransferase family.</text>
</comment>
<dbReference type="PROSITE" id="PS51996">
    <property type="entry name" value="TR_MART"/>
    <property type="match status" value="1"/>
</dbReference>
<comment type="catalytic activity">
    <reaction evidence="7 9">
        <text>L-arginyl-[protein] + NAD(+) = N(omega)-(ADP-D-ribosyl)-L-arginyl-[protein] + nicotinamide + H(+)</text>
        <dbReference type="Rhea" id="RHEA:19149"/>
        <dbReference type="Rhea" id="RHEA-COMP:10532"/>
        <dbReference type="Rhea" id="RHEA-COMP:15087"/>
        <dbReference type="ChEBI" id="CHEBI:15378"/>
        <dbReference type="ChEBI" id="CHEBI:17154"/>
        <dbReference type="ChEBI" id="CHEBI:29965"/>
        <dbReference type="ChEBI" id="CHEBI:57540"/>
        <dbReference type="ChEBI" id="CHEBI:142554"/>
        <dbReference type="EC" id="2.4.2.31"/>
    </reaction>
</comment>
<evidence type="ECO:0000313" key="10">
    <source>
        <dbReference type="EMBL" id="CAF1227150.1"/>
    </source>
</evidence>
<dbReference type="Gene3D" id="1.25.40.10">
    <property type="entry name" value="Tetratricopeptide repeat domain"/>
    <property type="match status" value="2"/>
</dbReference>
<keyword evidence="9" id="KW-0520">NAD</keyword>
<dbReference type="EMBL" id="CAJNOU010001595">
    <property type="protein sequence ID" value="CAF1227150.1"/>
    <property type="molecule type" value="Genomic_DNA"/>
</dbReference>
<proteinExistence type="inferred from homology"/>
<dbReference type="Proteomes" id="UP000663889">
    <property type="component" value="Unassembled WGS sequence"/>
</dbReference>
<dbReference type="PROSITE" id="PS50293">
    <property type="entry name" value="TPR_REGION"/>
    <property type="match status" value="1"/>
</dbReference>
<evidence type="ECO:0000256" key="8">
    <source>
        <dbReference type="PROSITE-ProRule" id="PRU00339"/>
    </source>
</evidence>
<sequence>MLRIGRVRRDLHKIKISENQEAVCIVCVDTSIRNNDYAHHVQEMLLELHPDVRLYSEVCSSINLMKTLINKYILLITTNALAHEILPLIHSLNSVTAIFIYSQNQKLDNSLMNDYEKIVNIFIDQNTLLKSIEKTISQIDKQIHTITLFDETSKLVHNPPRGTAAFLWSHLLIYVLRQMPADEQSKKEMLEKCIDYYRDNKRELKKIEEFQLTYKCEEAIKWYTRDCFLYRLLNKALRTENIQLFYSFRFFIIDLCYQLEIQNLKRKKKKITKLYRGQRMSKEEFMRVKRSIGTLISINGFLSSSRDLNVSLVFAGHDLSDTDDRYSVLFIIHIDSSIKSFDFADVHHKSEIPDEKEVLFSHGASFKMDSLEKNFDLNIWEVKLTATDEGSDYVQEYKLLLQETIKDQSPTLIFGAFFWRNIEYIDHAKIYFEKLLQRLPSNHSDLPFIYNYIAAVNYEKYQWDLALENYQRAYAIRQKQVPLNYNHIIASLHNIGNVYCEKEEFDKAFEYYSRALTIDKENSCIDSLSKAGIHEALGNLFRKKRDLNIALDWLIPAYHMYTRLLPAPHPHIARCIGNIALVYEIKRDLDLALEYFFEEFQMEEECLSPDHPNLGLHLDCEGAEVLFCVRAVNVVNPGKPNKPTDTITVQDQPEKSSSPDFYAIKDIRVRVGKDFEIHIHYKATSKAQRIMIN</sequence>
<evidence type="ECO:0000256" key="3">
    <source>
        <dbReference type="ARBA" id="ARBA00022679"/>
    </source>
</evidence>
<dbReference type="GO" id="GO:0106274">
    <property type="term" value="F:NAD+-protein-arginine ADP-ribosyltransferase activity"/>
    <property type="evidence" value="ECO:0007669"/>
    <property type="project" value="UniProtKB-EC"/>
</dbReference>
<accession>A0A814Y951</accession>
<dbReference type="Gene3D" id="3.90.176.10">
    <property type="entry name" value="Toxin ADP-ribosyltransferase, Chain A, domain 1"/>
    <property type="match status" value="1"/>
</dbReference>
<keyword evidence="9" id="KW-0521">NADP</keyword>
<keyword evidence="3 9" id="KW-0808">Transferase</keyword>
<dbReference type="InterPro" id="IPR019734">
    <property type="entry name" value="TPR_rpt"/>
</dbReference>
<dbReference type="Pfam" id="PF13424">
    <property type="entry name" value="TPR_12"/>
    <property type="match status" value="1"/>
</dbReference>
<evidence type="ECO:0000256" key="6">
    <source>
        <dbReference type="ARBA" id="ARBA00022803"/>
    </source>
</evidence>
<dbReference type="Pfam" id="PF01129">
    <property type="entry name" value="ART"/>
    <property type="match status" value="1"/>
</dbReference>
<evidence type="ECO:0000256" key="2">
    <source>
        <dbReference type="ARBA" id="ARBA00022676"/>
    </source>
</evidence>
<evidence type="ECO:0000256" key="9">
    <source>
        <dbReference type="RuleBase" id="RU361228"/>
    </source>
</evidence>
<comment type="caution">
    <text evidence="10">The sequence shown here is derived from an EMBL/GenBank/DDBJ whole genome shotgun (WGS) entry which is preliminary data.</text>
</comment>
<dbReference type="InterPro" id="IPR000768">
    <property type="entry name" value="ART"/>
</dbReference>
<keyword evidence="2 9" id="KW-0328">Glycosyltransferase</keyword>
<dbReference type="EC" id="2.4.2.31" evidence="9"/>
<dbReference type="PANTHER" id="PTHR45641:SF19">
    <property type="entry name" value="NEPHROCYSTIN-3"/>
    <property type="match status" value="1"/>
</dbReference>
<organism evidence="10 11">
    <name type="scientific">Rotaria sordida</name>
    <dbReference type="NCBI Taxonomy" id="392033"/>
    <lineage>
        <taxon>Eukaryota</taxon>
        <taxon>Metazoa</taxon>
        <taxon>Spiralia</taxon>
        <taxon>Gnathifera</taxon>
        <taxon>Rotifera</taxon>
        <taxon>Eurotatoria</taxon>
        <taxon>Bdelloidea</taxon>
        <taxon>Philodinida</taxon>
        <taxon>Philodinidae</taxon>
        <taxon>Rotaria</taxon>
    </lineage>
</organism>
<dbReference type="PROSITE" id="PS50005">
    <property type="entry name" value="TPR"/>
    <property type="match status" value="1"/>
</dbReference>